<evidence type="ECO:0000313" key="1">
    <source>
        <dbReference type="EMBL" id="CAE0812996.1"/>
    </source>
</evidence>
<gene>
    <name evidence="1" type="ORF">EGYM00163_LOCUS24147</name>
</gene>
<reference evidence="1" key="1">
    <citation type="submission" date="2021-01" db="EMBL/GenBank/DDBJ databases">
        <authorList>
            <person name="Corre E."/>
            <person name="Pelletier E."/>
            <person name="Niang G."/>
            <person name="Scheremetjew M."/>
            <person name="Finn R."/>
            <person name="Kale V."/>
            <person name="Holt S."/>
            <person name="Cochrane G."/>
            <person name="Meng A."/>
            <person name="Brown T."/>
            <person name="Cohen L."/>
        </authorList>
    </citation>
    <scope>NUCLEOTIDE SEQUENCE</scope>
    <source>
        <strain evidence="1">CCMP1594</strain>
    </source>
</reference>
<dbReference type="AlphaFoldDB" id="A0A7S4D1C4"/>
<sequence length="117" mass="13266">MVDVTLPNHFRVKPPMPGGAQLLTGSLPLTLDSVLNWKCANNTQDMEDHKEQMSWDTQVVAGTNALQSGSRNMSVVAPLPHDLEFLNMVTLHWQGQQDPWHWVLRKAEGPIFWDDHL</sequence>
<accession>A0A7S4D1C4</accession>
<organism evidence="1">
    <name type="scientific">Eutreptiella gymnastica</name>
    <dbReference type="NCBI Taxonomy" id="73025"/>
    <lineage>
        <taxon>Eukaryota</taxon>
        <taxon>Discoba</taxon>
        <taxon>Euglenozoa</taxon>
        <taxon>Euglenida</taxon>
        <taxon>Spirocuta</taxon>
        <taxon>Euglenophyceae</taxon>
        <taxon>Eutreptiales</taxon>
        <taxon>Eutreptiaceae</taxon>
        <taxon>Eutreptiella</taxon>
    </lineage>
</organism>
<name>A0A7S4D1C4_9EUGL</name>
<proteinExistence type="predicted"/>
<dbReference type="EMBL" id="HBJA01068668">
    <property type="protein sequence ID" value="CAE0812996.1"/>
    <property type="molecule type" value="Transcribed_RNA"/>
</dbReference>
<protein>
    <submittedName>
        <fullName evidence="1">Uncharacterized protein</fullName>
    </submittedName>
</protein>